<dbReference type="AlphaFoldDB" id="A0AA42TE07"/>
<gene>
    <name evidence="2" type="ORF">N5C32_06925</name>
    <name evidence="1" type="ORF">N7335_10905</name>
</gene>
<evidence type="ECO:0000313" key="3">
    <source>
        <dbReference type="Proteomes" id="UP001158500"/>
    </source>
</evidence>
<reference evidence="2" key="1">
    <citation type="submission" date="2022-09" db="EMBL/GenBank/DDBJ databases">
        <title>Intensive care unit water sources are persistently colonized with multi-drug resistant bacteria and are the site of extensive horizontal gene transfer of antibiotic resistance genes.</title>
        <authorList>
            <person name="Diorio-Toth L."/>
        </authorList>
    </citation>
    <scope>NUCLEOTIDE SEQUENCE</scope>
    <source>
        <strain evidence="2">GD03947</strain>
        <strain evidence="1">GD04147</strain>
    </source>
</reference>
<dbReference type="EMBL" id="JAOCAE010000004">
    <property type="protein sequence ID" value="MDH1235767.1"/>
    <property type="molecule type" value="Genomic_DNA"/>
</dbReference>
<comment type="caution">
    <text evidence="2">The sequence shown here is derived from an EMBL/GenBank/DDBJ whole genome shotgun (WGS) entry which is preliminary data.</text>
</comment>
<dbReference type="Proteomes" id="UP001158500">
    <property type="component" value="Unassembled WGS sequence"/>
</dbReference>
<sequence>MMGSHGRPGWRMLICHKHPVSARLHFLVPQRGGVVLPQPLPALAVFAEPPMLGDLLVHPAGALRSLQRELGIEKPLELVADYRVGPEVSGEVLPVFLAALDGHDRCRAAIGTHWIEPTQSIGMPWLDRELLRRAYEVQIG</sequence>
<name>A0AA42TE07_STUST</name>
<proteinExistence type="predicted"/>
<dbReference type="EMBL" id="JAODZE010000011">
    <property type="protein sequence ID" value="MDH0146895.1"/>
    <property type="molecule type" value="Genomic_DNA"/>
</dbReference>
<dbReference type="Proteomes" id="UP001158076">
    <property type="component" value="Unassembled WGS sequence"/>
</dbReference>
<dbReference type="RefSeq" id="WP_232102515.1">
    <property type="nucleotide sequence ID" value="NZ_BSTP01000008.1"/>
</dbReference>
<organism evidence="2 3">
    <name type="scientific">Stutzerimonas stutzeri</name>
    <name type="common">Pseudomonas stutzeri</name>
    <dbReference type="NCBI Taxonomy" id="316"/>
    <lineage>
        <taxon>Bacteria</taxon>
        <taxon>Pseudomonadati</taxon>
        <taxon>Pseudomonadota</taxon>
        <taxon>Gammaproteobacteria</taxon>
        <taxon>Pseudomonadales</taxon>
        <taxon>Pseudomonadaceae</taxon>
        <taxon>Stutzerimonas</taxon>
    </lineage>
</organism>
<evidence type="ECO:0000313" key="2">
    <source>
        <dbReference type="EMBL" id="MDH1235767.1"/>
    </source>
</evidence>
<accession>A0AA42TE07</accession>
<protein>
    <submittedName>
        <fullName evidence="2">Uncharacterized protein</fullName>
    </submittedName>
</protein>
<evidence type="ECO:0000313" key="1">
    <source>
        <dbReference type="EMBL" id="MDH0146895.1"/>
    </source>
</evidence>